<evidence type="ECO:0000256" key="7">
    <source>
        <dbReference type="PROSITE-ProRule" id="PRU00175"/>
    </source>
</evidence>
<keyword evidence="5" id="KW-0862">Zinc</keyword>
<keyword evidence="8" id="KW-0472">Membrane</keyword>
<dbReference type="Pfam" id="PF17123">
    <property type="entry name" value="zf-RING_11"/>
    <property type="match status" value="1"/>
</dbReference>
<keyword evidence="4 7" id="KW-0863">Zinc-finger</keyword>
<dbReference type="SUPFAM" id="SSF57850">
    <property type="entry name" value="RING/U-box"/>
    <property type="match status" value="1"/>
</dbReference>
<keyword evidence="3" id="KW-0479">Metal-binding</keyword>
<keyword evidence="8" id="KW-0812">Transmembrane</keyword>
<evidence type="ECO:0000259" key="9">
    <source>
        <dbReference type="PROSITE" id="PS50089"/>
    </source>
</evidence>
<dbReference type="GO" id="GO:0008270">
    <property type="term" value="F:zinc ion binding"/>
    <property type="evidence" value="ECO:0007669"/>
    <property type="project" value="UniProtKB-KW"/>
</dbReference>
<reference evidence="10" key="4">
    <citation type="submission" date="2019-03" db="UniProtKB">
        <authorList>
            <consortium name="EnsemblPlants"/>
        </authorList>
    </citation>
    <scope>IDENTIFICATION</scope>
</reference>
<reference evidence="11" key="1">
    <citation type="journal article" date="2014" name="Science">
        <title>Ancient hybridizations among the ancestral genomes of bread wheat.</title>
        <authorList>
            <consortium name="International Wheat Genome Sequencing Consortium,"/>
            <person name="Marcussen T."/>
            <person name="Sandve S.R."/>
            <person name="Heier L."/>
            <person name="Spannagl M."/>
            <person name="Pfeifer M."/>
            <person name="Jakobsen K.S."/>
            <person name="Wulff B.B."/>
            <person name="Steuernagel B."/>
            <person name="Mayer K.F."/>
            <person name="Olsen O.A."/>
        </authorList>
    </citation>
    <scope>NUCLEOTIDE SEQUENCE [LARGE SCALE GENOMIC DNA]</scope>
    <source>
        <strain evidence="11">cv. AL8/78</strain>
    </source>
</reference>
<evidence type="ECO:0000313" key="11">
    <source>
        <dbReference type="Proteomes" id="UP000015105"/>
    </source>
</evidence>
<comment type="similarity">
    <text evidence="6">Belongs to the RING-type zinc finger family. ATL subfamily.</text>
</comment>
<evidence type="ECO:0000256" key="1">
    <source>
        <dbReference type="ARBA" id="ARBA00000900"/>
    </source>
</evidence>
<organism evidence="10 11">
    <name type="scientific">Aegilops tauschii subsp. strangulata</name>
    <name type="common">Goatgrass</name>
    <dbReference type="NCBI Taxonomy" id="200361"/>
    <lineage>
        <taxon>Eukaryota</taxon>
        <taxon>Viridiplantae</taxon>
        <taxon>Streptophyta</taxon>
        <taxon>Embryophyta</taxon>
        <taxon>Tracheophyta</taxon>
        <taxon>Spermatophyta</taxon>
        <taxon>Magnoliopsida</taxon>
        <taxon>Liliopsida</taxon>
        <taxon>Poales</taxon>
        <taxon>Poaceae</taxon>
        <taxon>BOP clade</taxon>
        <taxon>Pooideae</taxon>
        <taxon>Triticodae</taxon>
        <taxon>Triticeae</taxon>
        <taxon>Triticinae</taxon>
        <taxon>Aegilops</taxon>
    </lineage>
</organism>
<dbReference type="EC" id="2.3.2.27" evidence="2"/>
<dbReference type="AlphaFoldDB" id="A0A452ZEX7"/>
<dbReference type="InterPro" id="IPR053238">
    <property type="entry name" value="RING-H2_zinc_finger"/>
</dbReference>
<dbReference type="Gene3D" id="3.30.40.10">
    <property type="entry name" value="Zinc/RING finger domain, C3HC4 (zinc finger)"/>
    <property type="match status" value="1"/>
</dbReference>
<dbReference type="PANTHER" id="PTHR14155">
    <property type="entry name" value="RING FINGER DOMAIN-CONTAINING"/>
    <property type="match status" value="1"/>
</dbReference>
<evidence type="ECO:0000256" key="8">
    <source>
        <dbReference type="SAM" id="Phobius"/>
    </source>
</evidence>
<dbReference type="Proteomes" id="UP000015105">
    <property type="component" value="Chromosome 1D"/>
</dbReference>
<reference evidence="11" key="2">
    <citation type="journal article" date="2017" name="Nat. Plants">
        <title>The Aegilops tauschii genome reveals multiple impacts of transposons.</title>
        <authorList>
            <person name="Zhao G."/>
            <person name="Zou C."/>
            <person name="Li K."/>
            <person name="Wang K."/>
            <person name="Li T."/>
            <person name="Gao L."/>
            <person name="Zhang X."/>
            <person name="Wang H."/>
            <person name="Yang Z."/>
            <person name="Liu X."/>
            <person name="Jiang W."/>
            <person name="Mao L."/>
            <person name="Kong X."/>
            <person name="Jiao Y."/>
            <person name="Jia J."/>
        </authorList>
    </citation>
    <scope>NUCLEOTIDE SEQUENCE [LARGE SCALE GENOMIC DNA]</scope>
    <source>
        <strain evidence="11">cv. AL8/78</strain>
    </source>
</reference>
<evidence type="ECO:0000256" key="3">
    <source>
        <dbReference type="ARBA" id="ARBA00022723"/>
    </source>
</evidence>
<dbReference type="PROSITE" id="PS50089">
    <property type="entry name" value="ZF_RING_2"/>
    <property type="match status" value="1"/>
</dbReference>
<keyword evidence="11" id="KW-1185">Reference proteome</keyword>
<reference evidence="10" key="3">
    <citation type="journal article" date="2017" name="Nature">
        <title>Genome sequence of the progenitor of the wheat D genome Aegilops tauschii.</title>
        <authorList>
            <person name="Luo M.C."/>
            <person name="Gu Y.Q."/>
            <person name="Puiu D."/>
            <person name="Wang H."/>
            <person name="Twardziok S.O."/>
            <person name="Deal K.R."/>
            <person name="Huo N."/>
            <person name="Zhu T."/>
            <person name="Wang L."/>
            <person name="Wang Y."/>
            <person name="McGuire P.E."/>
            <person name="Liu S."/>
            <person name="Long H."/>
            <person name="Ramasamy R.K."/>
            <person name="Rodriguez J.C."/>
            <person name="Van S.L."/>
            <person name="Yuan L."/>
            <person name="Wang Z."/>
            <person name="Xia Z."/>
            <person name="Xiao L."/>
            <person name="Anderson O.D."/>
            <person name="Ouyang S."/>
            <person name="Liang Y."/>
            <person name="Zimin A.V."/>
            <person name="Pertea G."/>
            <person name="Qi P."/>
            <person name="Bennetzen J.L."/>
            <person name="Dai X."/>
            <person name="Dawson M.W."/>
            <person name="Muller H.G."/>
            <person name="Kugler K."/>
            <person name="Rivarola-Duarte L."/>
            <person name="Spannagl M."/>
            <person name="Mayer K.F.X."/>
            <person name="Lu F.H."/>
            <person name="Bevan M.W."/>
            <person name="Leroy P."/>
            <person name="Li P."/>
            <person name="You F.M."/>
            <person name="Sun Q."/>
            <person name="Liu Z."/>
            <person name="Lyons E."/>
            <person name="Wicker T."/>
            <person name="Salzberg S.L."/>
            <person name="Devos K.M."/>
            <person name="Dvorak J."/>
        </authorList>
    </citation>
    <scope>NUCLEOTIDE SEQUENCE [LARGE SCALE GENOMIC DNA]</scope>
    <source>
        <strain evidence="10">cv. AL8/78</strain>
    </source>
</reference>
<evidence type="ECO:0000256" key="5">
    <source>
        <dbReference type="ARBA" id="ARBA00022833"/>
    </source>
</evidence>
<evidence type="ECO:0000256" key="2">
    <source>
        <dbReference type="ARBA" id="ARBA00012483"/>
    </source>
</evidence>
<dbReference type="EnsemblPlants" id="AET1Gv20738300.2">
    <property type="protein sequence ID" value="AET1Gv20738300.2"/>
    <property type="gene ID" value="AET1Gv20738300"/>
</dbReference>
<dbReference type="InterPro" id="IPR013083">
    <property type="entry name" value="Znf_RING/FYVE/PHD"/>
</dbReference>
<evidence type="ECO:0000256" key="6">
    <source>
        <dbReference type="ARBA" id="ARBA00024209"/>
    </source>
</evidence>
<dbReference type="Gramene" id="AET1Gv20738300.2">
    <property type="protein sequence ID" value="AET1Gv20738300.2"/>
    <property type="gene ID" value="AET1Gv20738300"/>
</dbReference>
<dbReference type="GO" id="GO:0061630">
    <property type="term" value="F:ubiquitin protein ligase activity"/>
    <property type="evidence" value="ECO:0007669"/>
    <property type="project" value="UniProtKB-EC"/>
</dbReference>
<evidence type="ECO:0000256" key="4">
    <source>
        <dbReference type="ARBA" id="ARBA00022771"/>
    </source>
</evidence>
<evidence type="ECO:0000313" key="10">
    <source>
        <dbReference type="EnsemblPlants" id="AET1Gv20738300.2"/>
    </source>
</evidence>
<keyword evidence="8" id="KW-1133">Transmembrane helix</keyword>
<comment type="catalytic activity">
    <reaction evidence="1">
        <text>S-ubiquitinyl-[E2 ubiquitin-conjugating enzyme]-L-cysteine + [acceptor protein]-L-lysine = [E2 ubiquitin-conjugating enzyme]-L-cysteine + N(6)-ubiquitinyl-[acceptor protein]-L-lysine.</text>
        <dbReference type="EC" id="2.3.2.27"/>
    </reaction>
</comment>
<sequence>VACFFCTQRSSCATTYEPSPYRTEFEIPQKLRTHRPVNCWFTVETREAMAVDCFFRAYGLAVVNTVYVGGTAMILYGLVILERKPQRNKGSIIVLTLFLLLWVCLGATVYTAFCGVLFPWSALRRCLASTHRALLRHLRSAGRLLCLPCRCARARLRRRSGSGRTALPQFLDRIQGHMPVLAREPPVHGGARAATAYDILAYEQPEGGGGASDCAVCLGEVEKGDAVKRLPACLHLFHQQCINAWLHEHSRRAQSAGASSSRHCRPKWYE</sequence>
<feature type="transmembrane region" description="Helical" evidence="8">
    <location>
        <begin position="93"/>
        <end position="120"/>
    </location>
</feature>
<feature type="domain" description="RING-type" evidence="9">
    <location>
        <begin position="214"/>
        <end position="264"/>
    </location>
</feature>
<proteinExistence type="inferred from homology"/>
<protein>
    <recommendedName>
        <fullName evidence="2">RING-type E3 ubiquitin transferase</fullName>
        <ecNumber evidence="2">2.3.2.27</ecNumber>
    </recommendedName>
</protein>
<dbReference type="PANTHER" id="PTHR14155:SF625">
    <property type="entry name" value="OS02G0248240 PROTEIN"/>
    <property type="match status" value="1"/>
</dbReference>
<dbReference type="STRING" id="200361.A0A452ZEX7"/>
<dbReference type="InterPro" id="IPR001841">
    <property type="entry name" value="Znf_RING"/>
</dbReference>
<feature type="transmembrane region" description="Helical" evidence="8">
    <location>
        <begin position="57"/>
        <end position="81"/>
    </location>
</feature>
<accession>A0A452ZEX7</accession>
<reference evidence="10" key="5">
    <citation type="journal article" date="2021" name="G3 (Bethesda)">
        <title>Aegilops tauschii genome assembly Aet v5.0 features greater sequence contiguity and improved annotation.</title>
        <authorList>
            <person name="Wang L."/>
            <person name="Zhu T."/>
            <person name="Rodriguez J.C."/>
            <person name="Deal K.R."/>
            <person name="Dubcovsky J."/>
            <person name="McGuire P.E."/>
            <person name="Lux T."/>
            <person name="Spannagl M."/>
            <person name="Mayer K.F.X."/>
            <person name="Baldrich P."/>
            <person name="Meyers B.C."/>
            <person name="Huo N."/>
            <person name="Gu Y.Q."/>
            <person name="Zhou H."/>
            <person name="Devos K.M."/>
            <person name="Bennetzen J.L."/>
            <person name="Unver T."/>
            <person name="Budak H."/>
            <person name="Gulick P.J."/>
            <person name="Galiba G."/>
            <person name="Kalapos B."/>
            <person name="Nelson D.R."/>
            <person name="Li P."/>
            <person name="You F.M."/>
            <person name="Luo M.C."/>
            <person name="Dvorak J."/>
        </authorList>
    </citation>
    <scope>NUCLEOTIDE SEQUENCE [LARGE SCALE GENOMIC DNA]</scope>
    <source>
        <strain evidence="10">cv. AL8/78</strain>
    </source>
</reference>
<name>A0A452ZEX7_AEGTS</name>